<gene>
    <name evidence="2" type="ORF">CBW65_07830</name>
</gene>
<dbReference type="KEGG" id="tum:CBW65_07830"/>
<feature type="signal peptide" evidence="1">
    <location>
        <begin position="1"/>
        <end position="23"/>
    </location>
</feature>
<evidence type="ECO:0000313" key="3">
    <source>
        <dbReference type="Proteomes" id="UP000195437"/>
    </source>
</evidence>
<reference evidence="3" key="1">
    <citation type="submission" date="2017-05" db="EMBL/GenBank/DDBJ databases">
        <authorList>
            <person name="Sung H."/>
        </authorList>
    </citation>
    <scope>NUCLEOTIDE SEQUENCE [LARGE SCALE GENOMIC DNA]</scope>
    <source>
        <strain evidence="3">AR23208</strain>
    </source>
</reference>
<dbReference type="EMBL" id="CP021434">
    <property type="protein sequence ID" value="ARU61007.1"/>
    <property type="molecule type" value="Genomic_DNA"/>
</dbReference>
<proteinExistence type="predicted"/>
<evidence type="ECO:0000313" key="2">
    <source>
        <dbReference type="EMBL" id="ARU61007.1"/>
    </source>
</evidence>
<dbReference type="Proteomes" id="UP000195437">
    <property type="component" value="Chromosome"/>
</dbReference>
<dbReference type="AlphaFoldDB" id="A0A1Y0IKJ3"/>
<feature type="chain" id="PRO_5039385136" evidence="1">
    <location>
        <begin position="24"/>
        <end position="294"/>
    </location>
</feature>
<dbReference type="NCBIfam" id="TIGR04088">
    <property type="entry name" value="cognate_SipW"/>
    <property type="match status" value="1"/>
</dbReference>
<protein>
    <submittedName>
        <fullName evidence="2">Uncharacterized protein</fullName>
    </submittedName>
</protein>
<accession>A0A1Y0IKJ3</accession>
<dbReference type="OrthoDB" id="2553777at2"/>
<sequence length="294" mass="32064">MKKNKLAMLALSGVLATSLVVGGATYALFSSSVSNENNVQAGTVIITSHRDDVPNVGPMFYTQSVAGQVGAMPTGEWAPGDKHTRGLFLENTGTLGAKLRTLTVLPTNSASQPVSAASTGADLQAYNDAILFANQSRVKIWEVKEYDPTRGFVPFTRMDGTDMDLVMDIINEGYKIWRLANPSADLESQEEVARLLNAVNAYLLERLNDRNSSVDNRLFNVVKMYDQPLINFVNTPYNASPFAIQLQPQEATLLAYTVEMGLRPPAGSGIDPNSFQGKSVYFTFGSKWEQSAHN</sequence>
<keyword evidence="1" id="KW-0732">Signal</keyword>
<evidence type="ECO:0000256" key="1">
    <source>
        <dbReference type="SAM" id="SignalP"/>
    </source>
</evidence>
<keyword evidence="3" id="KW-1185">Reference proteome</keyword>
<organism evidence="2 3">
    <name type="scientific">Tumebacillus avium</name>
    <dbReference type="NCBI Taxonomy" id="1903704"/>
    <lineage>
        <taxon>Bacteria</taxon>
        <taxon>Bacillati</taxon>
        <taxon>Bacillota</taxon>
        <taxon>Bacilli</taxon>
        <taxon>Bacillales</taxon>
        <taxon>Alicyclobacillaceae</taxon>
        <taxon>Tumebacillus</taxon>
    </lineage>
</organism>
<dbReference type="RefSeq" id="WP_087456392.1">
    <property type="nucleotide sequence ID" value="NZ_CP021434.1"/>
</dbReference>
<name>A0A1Y0IKJ3_9BACL</name>
<dbReference type="InterPro" id="IPR023833">
    <property type="entry name" value="Signal_pept_SipW-depend-type"/>
</dbReference>
<dbReference type="InterPro" id="IPR022121">
    <property type="entry name" value="Peptidase_M73_camelysin"/>
</dbReference>
<dbReference type="Pfam" id="PF12389">
    <property type="entry name" value="Peptidase_M73"/>
    <property type="match status" value="1"/>
</dbReference>